<gene>
    <name evidence="2" type="ORF">APAL1065_LOCUS21077</name>
</gene>
<evidence type="ECO:0000256" key="1">
    <source>
        <dbReference type="SAM" id="MobiDB-lite"/>
    </source>
</evidence>
<dbReference type="AlphaFoldDB" id="A0A7S2YLK4"/>
<reference evidence="2" key="1">
    <citation type="submission" date="2021-01" db="EMBL/GenBank/DDBJ databases">
        <authorList>
            <person name="Corre E."/>
            <person name="Pelletier E."/>
            <person name="Niang G."/>
            <person name="Scheremetjew M."/>
            <person name="Finn R."/>
            <person name="Kale V."/>
            <person name="Holt S."/>
            <person name="Cochrane G."/>
            <person name="Meng A."/>
            <person name="Brown T."/>
            <person name="Cohen L."/>
        </authorList>
    </citation>
    <scope>NUCLEOTIDE SEQUENCE</scope>
    <source>
        <strain evidence="2">CCMP125</strain>
    </source>
</reference>
<feature type="compositionally biased region" description="Basic and acidic residues" evidence="1">
    <location>
        <begin position="273"/>
        <end position="294"/>
    </location>
</feature>
<feature type="compositionally biased region" description="Basic residues" evidence="1">
    <location>
        <begin position="796"/>
        <end position="805"/>
    </location>
</feature>
<protein>
    <submittedName>
        <fullName evidence="2">Uncharacterized protein</fullName>
    </submittedName>
</protein>
<name>A0A7S2YLK4_9STRA</name>
<feature type="compositionally biased region" description="Acidic residues" evidence="1">
    <location>
        <begin position="310"/>
        <end position="320"/>
    </location>
</feature>
<feature type="region of interest" description="Disordered" evidence="1">
    <location>
        <begin position="759"/>
        <end position="805"/>
    </location>
</feature>
<feature type="compositionally biased region" description="Polar residues" evidence="1">
    <location>
        <begin position="760"/>
        <end position="776"/>
    </location>
</feature>
<sequence length="821" mass="91133">MATIDRNSQAGSSPGAASVLIVTEANEIRGDCHNTVLQDLYAVSGYDEDELQEAMEAERDVLGSHRTLDTSKSPVLPVADSVWFQAHLNMTQAIAALPLAERCAYQEALEQAPHVVQLESPLSRFLKCHNLDYWAAAQGLCAYWTKRRDVFGKERYARPLTLVAGESLQTSRSDNPDDEGHLDTALSKHARQILQSGVIVPLSPDPFHRPILLMDRQQILQKDGTVTPDYWTDEGNAKAQAFFYALQTMSESQIACQHGFVGILANESAASTDDERAKYEERDSKLLDEIKNADPRAQANPTDDSFTRLEEEEEGEDPEEVTLPPAMSASAGALAMLEPIPLLEDTAFSIGSNNDGDSISDEDPVGNIQGQGAEESTGPTVAAPALLESTAGIQNQATQTLVDTPAPYKKNIQLGDQSSNSPRPGGGIMALIRSNAIPIPVKALHILSPSESGGKATDGSLYAFPKPQAIMSSVVQYVLNFYMRLFHAWKFLSIRMRLHVIGKKREGAGGSGAATEEALQNLQNHGILATHIPERLGGCCSGGVKHQFRAWYQGRFKLEEARYSRFRTGSGNQHAVPVVATPNRPTHMQSLGNQDLQRRFAELRELSRDYHDAQKLKQLQLQVQALERRNFQLKLDQGFLEGMNHLSSFVLTEYGLELSNIHGELVQIFDAVLLTTPDLLPEYQNSTALSPWLAGWFLTTWMEFVGCDTESKCRIFQRTRREDHHAYPPRMVQHVLELPELAEFIKGLQSCLQGKLPTFMDTTQSPSPTVDNQSQESCHEANSGKNTSSEEVEKKEKKRGWLRTKLQRKERAKRIKLLKRL</sequence>
<accession>A0A7S2YLK4</accession>
<proteinExistence type="predicted"/>
<dbReference type="EMBL" id="HBHT01031358">
    <property type="protein sequence ID" value="CAD9983357.1"/>
    <property type="molecule type" value="Transcribed_RNA"/>
</dbReference>
<feature type="region of interest" description="Disordered" evidence="1">
    <location>
        <begin position="270"/>
        <end position="323"/>
    </location>
</feature>
<organism evidence="2">
    <name type="scientific">Entomoneis paludosa</name>
    <dbReference type="NCBI Taxonomy" id="265537"/>
    <lineage>
        <taxon>Eukaryota</taxon>
        <taxon>Sar</taxon>
        <taxon>Stramenopiles</taxon>
        <taxon>Ochrophyta</taxon>
        <taxon>Bacillariophyta</taxon>
        <taxon>Bacillariophyceae</taxon>
        <taxon>Bacillariophycidae</taxon>
        <taxon>Entomoneidaceae</taxon>
        <taxon>Entomoneis</taxon>
    </lineage>
</organism>
<evidence type="ECO:0000313" key="2">
    <source>
        <dbReference type="EMBL" id="CAD9983357.1"/>
    </source>
</evidence>